<evidence type="ECO:0000259" key="5">
    <source>
        <dbReference type="PROSITE" id="PS50102"/>
    </source>
</evidence>
<dbReference type="PROSITE" id="PS50102">
    <property type="entry name" value="RRM"/>
    <property type="match status" value="1"/>
</dbReference>
<dbReference type="Pfam" id="PF00076">
    <property type="entry name" value="RRM_1"/>
    <property type="match status" value="1"/>
</dbReference>
<evidence type="ECO:0000256" key="2">
    <source>
        <dbReference type="ARBA" id="ARBA00022884"/>
    </source>
</evidence>
<evidence type="ECO:0000256" key="4">
    <source>
        <dbReference type="PROSITE-ProRule" id="PRU00176"/>
    </source>
</evidence>
<reference evidence="6" key="2">
    <citation type="submission" date="2025-08" db="UniProtKB">
        <authorList>
            <consortium name="Ensembl"/>
        </authorList>
    </citation>
    <scope>IDENTIFICATION</scope>
</reference>
<evidence type="ECO:0000313" key="6">
    <source>
        <dbReference type="Ensembl" id="ENSAOCP00000045256.1"/>
    </source>
</evidence>
<dbReference type="SUPFAM" id="SSF54928">
    <property type="entry name" value="RNA-binding domain, RBD"/>
    <property type="match status" value="1"/>
</dbReference>
<dbReference type="PANTHER" id="PTHR48038:SF3">
    <property type="entry name" value="SPLICING FACTOR, ARGININE_SERINE-RICH 1-RELATED"/>
    <property type="match status" value="1"/>
</dbReference>
<dbReference type="InterPro" id="IPR035979">
    <property type="entry name" value="RBD_domain_sf"/>
</dbReference>
<dbReference type="GO" id="GO:0003723">
    <property type="term" value="F:RNA binding"/>
    <property type="evidence" value="ECO:0007669"/>
    <property type="project" value="UniProtKB-UniRule"/>
</dbReference>
<dbReference type="Ensembl" id="ENSAOCT00000037596.1">
    <property type="protein sequence ID" value="ENSAOCP00000045256.1"/>
    <property type="gene ID" value="ENSAOCG00000032501.1"/>
</dbReference>
<comment type="subcellular location">
    <subcellularLocation>
        <location evidence="1">Nucleus</location>
    </subcellularLocation>
</comment>
<sequence length="179" mass="19641">MTDTPVPLCSVLYLSSSPVLLSSAKTKVYVGNLGTEAGKGELEWALGFYGPLRTVWIARNPPGFTFVEFEDSGDADDAVRGLDGKAILGSRVGVQLCSGTPRRSRFDRWTPAINKRYEAGDNGRSAYDCHRYSGRSWRSRSHNGSCETLEGCRPSFIRPKIPTTSRVTLLSGLSQCHHL</sequence>
<evidence type="ECO:0000256" key="3">
    <source>
        <dbReference type="ARBA" id="ARBA00023242"/>
    </source>
</evidence>
<accession>A0AAQ5Y026</accession>
<keyword evidence="3" id="KW-0539">Nucleus</keyword>
<dbReference type="Gene3D" id="3.30.70.330">
    <property type="match status" value="1"/>
</dbReference>
<dbReference type="GO" id="GO:0005634">
    <property type="term" value="C:nucleus"/>
    <property type="evidence" value="ECO:0007669"/>
    <property type="project" value="UniProtKB-SubCell"/>
</dbReference>
<protein>
    <recommendedName>
        <fullName evidence="5">RRM domain-containing protein</fullName>
    </recommendedName>
</protein>
<dbReference type="InterPro" id="IPR012677">
    <property type="entry name" value="Nucleotide-bd_a/b_plait_sf"/>
</dbReference>
<dbReference type="PANTHER" id="PTHR48038">
    <property type="entry name" value="RIBONUCLEOPROTEIN RB97D"/>
    <property type="match status" value="1"/>
</dbReference>
<keyword evidence="2 4" id="KW-0694">RNA-binding</keyword>
<dbReference type="InterPro" id="IPR000504">
    <property type="entry name" value="RRM_dom"/>
</dbReference>
<dbReference type="Proteomes" id="UP001501940">
    <property type="component" value="Chromosome 4"/>
</dbReference>
<reference evidence="6 7" key="1">
    <citation type="submission" date="2022-01" db="EMBL/GenBank/DDBJ databases">
        <title>A chromosome-scale genome assembly of the false clownfish, Amphiprion ocellaris.</title>
        <authorList>
            <person name="Ryu T."/>
        </authorList>
    </citation>
    <scope>NUCLEOTIDE SEQUENCE [LARGE SCALE GENOMIC DNA]</scope>
</reference>
<feature type="domain" description="RRM" evidence="5">
    <location>
        <begin position="26"/>
        <end position="99"/>
    </location>
</feature>
<evidence type="ECO:0000313" key="7">
    <source>
        <dbReference type="Proteomes" id="UP001501940"/>
    </source>
</evidence>
<dbReference type="SMART" id="SM00360">
    <property type="entry name" value="RRM"/>
    <property type="match status" value="1"/>
</dbReference>
<name>A0AAQ5Y026_AMPOC</name>
<organism evidence="6 7">
    <name type="scientific">Amphiprion ocellaris</name>
    <name type="common">Clown anemonefish</name>
    <dbReference type="NCBI Taxonomy" id="80972"/>
    <lineage>
        <taxon>Eukaryota</taxon>
        <taxon>Metazoa</taxon>
        <taxon>Chordata</taxon>
        <taxon>Craniata</taxon>
        <taxon>Vertebrata</taxon>
        <taxon>Euteleostomi</taxon>
        <taxon>Actinopterygii</taxon>
        <taxon>Neopterygii</taxon>
        <taxon>Teleostei</taxon>
        <taxon>Neoteleostei</taxon>
        <taxon>Acanthomorphata</taxon>
        <taxon>Ovalentaria</taxon>
        <taxon>Pomacentridae</taxon>
        <taxon>Amphiprion</taxon>
    </lineage>
</organism>
<proteinExistence type="predicted"/>
<evidence type="ECO:0000256" key="1">
    <source>
        <dbReference type="ARBA" id="ARBA00004123"/>
    </source>
</evidence>
<dbReference type="GeneTree" id="ENSGT00910000144115"/>
<keyword evidence="7" id="KW-1185">Reference proteome</keyword>
<reference evidence="6" key="3">
    <citation type="submission" date="2025-09" db="UniProtKB">
        <authorList>
            <consortium name="Ensembl"/>
        </authorList>
    </citation>
    <scope>IDENTIFICATION</scope>
</reference>
<dbReference type="AlphaFoldDB" id="A0AAQ5Y026"/>